<name>A0A8S9LA89_BRACR</name>
<accession>A0A8S9LA89</accession>
<dbReference type="AlphaFoldDB" id="A0A8S9LA89"/>
<evidence type="ECO:0000313" key="1">
    <source>
        <dbReference type="EMBL" id="KAF2605060.1"/>
    </source>
</evidence>
<reference evidence="1" key="1">
    <citation type="submission" date="2019-12" db="EMBL/GenBank/DDBJ databases">
        <title>Genome sequencing and annotation of Brassica cretica.</title>
        <authorList>
            <person name="Studholme D.J."/>
            <person name="Sarris P.F."/>
        </authorList>
    </citation>
    <scope>NUCLEOTIDE SEQUENCE</scope>
    <source>
        <strain evidence="1">PFS-102/07</strain>
        <tissue evidence="1">Leaf</tissue>
    </source>
</reference>
<proteinExistence type="predicted"/>
<organism evidence="1">
    <name type="scientific">Brassica cretica</name>
    <name type="common">Mustard</name>
    <dbReference type="NCBI Taxonomy" id="69181"/>
    <lineage>
        <taxon>Eukaryota</taxon>
        <taxon>Viridiplantae</taxon>
        <taxon>Streptophyta</taxon>
        <taxon>Embryophyta</taxon>
        <taxon>Tracheophyta</taxon>
        <taxon>Spermatophyta</taxon>
        <taxon>Magnoliopsida</taxon>
        <taxon>eudicotyledons</taxon>
        <taxon>Gunneridae</taxon>
        <taxon>Pentapetalae</taxon>
        <taxon>rosids</taxon>
        <taxon>malvids</taxon>
        <taxon>Brassicales</taxon>
        <taxon>Brassicaceae</taxon>
        <taxon>Brassiceae</taxon>
        <taxon>Brassica</taxon>
    </lineage>
</organism>
<protein>
    <submittedName>
        <fullName evidence="1">Uncharacterized protein</fullName>
    </submittedName>
</protein>
<gene>
    <name evidence="1" type="ORF">F2Q70_00025705</name>
</gene>
<sequence>MGVRDVQSLNRDLVRAWTGHNVRHGLARDRSLCCDLVRTWTSCNVATWSVRGPVSSLRPDPCGPVATLRPDPCRPVATLRPEMAKTRGGGRVGSPHSRCTQGLEVQVASVTTLKVNKRSAKKVASPKQNLFLTPTRRSSRIKNLTVMMMRRRRINPTPLIYLVSFDLSRSCSEPMRSNL</sequence>
<comment type="caution">
    <text evidence="1">The sequence shown here is derived from an EMBL/GenBank/DDBJ whole genome shotgun (WGS) entry which is preliminary data.</text>
</comment>
<dbReference type="EMBL" id="QGKY02000094">
    <property type="protein sequence ID" value="KAF2605060.1"/>
    <property type="molecule type" value="Genomic_DNA"/>
</dbReference>